<feature type="chain" id="PRO_5002488993" description="DUF5119 domain-containing protein" evidence="1">
    <location>
        <begin position="22"/>
        <end position="302"/>
    </location>
</feature>
<sequence length="302" mass="32519">MKKQKKSGIVGWMAFLVCVFAISSCTYHVPDEDWEKNGKVRLHLDWQTRSSYPSGMTYYFYKDGTGHPVVRSGSATGYEGTLPSGHYKVVVCNTDCDNVQLEMNNGYEQALGKARLISSLKSASVHIARPGNLYGTGCQSIDVGGEKTVVEELYPVSLVKTLELNIKVTGGEDIRLTGLSGRLTGVSSQIQIPTGKALFDTPAFMAFEPESANPGVYTSSLNLFGLSDGGEEGDPVELYLTLTLKDGKEVTSFTDITGEVGKAFEQSISAHVVLDLEIAYDEINGATITLSGWKEGTGEAGN</sequence>
<reference evidence="2 3" key="1">
    <citation type="submission" date="2013-04" db="EMBL/GenBank/DDBJ databases">
        <title>The Genome Sequence of Parabacteroides gordonii DSM 23371.</title>
        <authorList>
            <consortium name="The Broad Institute Genomics Platform"/>
            <person name="Earl A."/>
            <person name="Ward D."/>
            <person name="Feldgarden M."/>
            <person name="Gevers D."/>
            <person name="Martens E."/>
            <person name="Sakamoto M."/>
            <person name="Benno Y."/>
            <person name="Suzuki N."/>
            <person name="Matsunaga N."/>
            <person name="Koshihara K."/>
            <person name="Seki M."/>
            <person name="Komiya H."/>
            <person name="Walker B."/>
            <person name="Young S."/>
            <person name="Zeng Q."/>
            <person name="Gargeya S."/>
            <person name="Fitzgerald M."/>
            <person name="Haas B."/>
            <person name="Abouelleil A."/>
            <person name="Allen A.W."/>
            <person name="Alvarado L."/>
            <person name="Arachchi H.M."/>
            <person name="Berlin A.M."/>
            <person name="Chapman S.B."/>
            <person name="Gainer-Dewar J."/>
            <person name="Goldberg J."/>
            <person name="Griggs A."/>
            <person name="Gujja S."/>
            <person name="Hansen M."/>
            <person name="Howarth C."/>
            <person name="Imamovic A."/>
            <person name="Ireland A."/>
            <person name="Larimer J."/>
            <person name="McCowan C."/>
            <person name="Murphy C."/>
            <person name="Pearson M."/>
            <person name="Poon T.W."/>
            <person name="Priest M."/>
            <person name="Roberts A."/>
            <person name="Saif S."/>
            <person name="Shea T."/>
            <person name="Sisk P."/>
            <person name="Sykes S."/>
            <person name="Wortman J."/>
            <person name="Nusbaum C."/>
            <person name="Birren B."/>
        </authorList>
    </citation>
    <scope>NUCLEOTIDE SEQUENCE [LARGE SCALE GENOMIC DNA]</scope>
    <source>
        <strain evidence="2 3">MS-1</strain>
    </source>
</reference>
<evidence type="ECO:0008006" key="4">
    <source>
        <dbReference type="Google" id="ProtNLM"/>
    </source>
</evidence>
<keyword evidence="3" id="KW-1185">Reference proteome</keyword>
<gene>
    <name evidence="2" type="ORF">HMPREF1536_04449</name>
</gene>
<dbReference type="InterPro" id="IPR033410">
    <property type="entry name" value="DUF5119"/>
</dbReference>
<evidence type="ECO:0000256" key="1">
    <source>
        <dbReference type="SAM" id="SignalP"/>
    </source>
</evidence>
<keyword evidence="1" id="KW-0732">Signal</keyword>
<dbReference type="HOGENOM" id="CLU_917798_0_0_10"/>
<dbReference type="Pfam" id="PF17145">
    <property type="entry name" value="DUF5119"/>
    <property type="match status" value="1"/>
</dbReference>
<proteinExistence type="predicted"/>
<comment type="caution">
    <text evidence="2">The sequence shown here is derived from an EMBL/GenBank/DDBJ whole genome shotgun (WGS) entry which is preliminary data.</text>
</comment>
<dbReference type="PROSITE" id="PS51257">
    <property type="entry name" value="PROKAR_LIPOPROTEIN"/>
    <property type="match status" value="1"/>
</dbReference>
<feature type="signal peptide" evidence="1">
    <location>
        <begin position="1"/>
        <end position="21"/>
    </location>
</feature>
<organism evidence="2 3">
    <name type="scientific">Parabacteroides gordonii MS-1 = DSM 23371</name>
    <dbReference type="NCBI Taxonomy" id="1203610"/>
    <lineage>
        <taxon>Bacteria</taxon>
        <taxon>Pseudomonadati</taxon>
        <taxon>Bacteroidota</taxon>
        <taxon>Bacteroidia</taxon>
        <taxon>Bacteroidales</taxon>
        <taxon>Tannerellaceae</taxon>
        <taxon>Parabacteroides</taxon>
    </lineage>
</organism>
<evidence type="ECO:0000313" key="2">
    <source>
        <dbReference type="EMBL" id="KKB49385.1"/>
    </source>
</evidence>
<evidence type="ECO:0000313" key="3">
    <source>
        <dbReference type="Proteomes" id="UP000033035"/>
    </source>
</evidence>
<accession>A0A0F5IVV9</accession>
<dbReference type="Proteomes" id="UP000033035">
    <property type="component" value="Unassembled WGS sequence"/>
</dbReference>
<dbReference type="PATRIC" id="fig|1203610.3.peg.4533"/>
<dbReference type="EMBL" id="AQHW01000025">
    <property type="protein sequence ID" value="KKB49385.1"/>
    <property type="molecule type" value="Genomic_DNA"/>
</dbReference>
<protein>
    <recommendedName>
        <fullName evidence="4">DUF5119 domain-containing protein</fullName>
    </recommendedName>
</protein>
<dbReference type="RefSeq" id="WP_028729059.1">
    <property type="nucleotide sequence ID" value="NZ_KE386763.1"/>
</dbReference>
<name>A0A0F5IVV9_9BACT</name>
<dbReference type="STRING" id="1203610.HMPREF1536_04449"/>
<dbReference type="AlphaFoldDB" id="A0A0F5IVV9"/>